<evidence type="ECO:0000259" key="4">
    <source>
        <dbReference type="Pfam" id="PF01095"/>
    </source>
</evidence>
<dbReference type="PANTHER" id="PTHR31321:SF57">
    <property type="entry name" value="PECTINESTERASE 53-RELATED"/>
    <property type="match status" value="1"/>
</dbReference>
<feature type="domain" description="Pectinesterase catalytic" evidence="4">
    <location>
        <begin position="66"/>
        <end position="363"/>
    </location>
</feature>
<proteinExistence type="inferred from homology"/>
<protein>
    <recommendedName>
        <fullName evidence="4">Pectinesterase catalytic domain-containing protein</fullName>
    </recommendedName>
</protein>
<name>A0ABM5YJX8_9ALTE</name>
<evidence type="ECO:0000256" key="1">
    <source>
        <dbReference type="ARBA" id="ARBA00008891"/>
    </source>
</evidence>
<dbReference type="InterPro" id="IPR000070">
    <property type="entry name" value="Pectinesterase_cat"/>
</dbReference>
<keyword evidence="3" id="KW-0063">Aspartyl esterase</keyword>
<dbReference type="PANTHER" id="PTHR31321">
    <property type="entry name" value="ACYL-COA THIOESTER HYDROLASE YBHC-RELATED"/>
    <property type="match status" value="1"/>
</dbReference>
<organism evidence="5 6">
    <name type="scientific">Alteromonas stellipolaris</name>
    <dbReference type="NCBI Taxonomy" id="233316"/>
    <lineage>
        <taxon>Bacteria</taxon>
        <taxon>Pseudomonadati</taxon>
        <taxon>Pseudomonadota</taxon>
        <taxon>Gammaproteobacteria</taxon>
        <taxon>Alteromonadales</taxon>
        <taxon>Alteromonadaceae</taxon>
        <taxon>Alteromonas/Salinimonas group</taxon>
        <taxon>Alteromonas</taxon>
    </lineage>
</organism>
<dbReference type="Pfam" id="PF01095">
    <property type="entry name" value="Pectinesterase"/>
    <property type="match status" value="1"/>
</dbReference>
<keyword evidence="2" id="KW-0378">Hydrolase</keyword>
<sequence>MLKRLRVIIESKRQERIQLAFYIASAFSQKRLALFFLCFMSYAEATQQPKANALVSQVTLDSPLPQYTRVADAINAIPAQHSGTWVIEVQPGIYQESIIIQTPNVHVRGVDKKTTKFVFSRYAGQVIHPDTDEVFGTGRTATVEITASNVHLSNLSILNSFDYPANEIRSQEDPNRVSGTQAVALKTAVTADKTFLDNIELWGYQDTLYLKGNRAYIKGGLVAGHIDFIFGGGTAFFDSVDIVSRKRNTGNGITGYITAPSTLNTRPFGFVFSNCNLAREAGVPNQSVALGRPWHPTTTFSDGRYASPYAIGHSLFINTYMDTHISLEGWTSMTGKTKNGGIKYFNPLTDARFAEFKSHGPGAFQNEARPTLSDVEMLFYSKASVLQGWHPM</sequence>
<dbReference type="EMBL" id="CP013926">
    <property type="protein sequence ID" value="AMJ74804.1"/>
    <property type="molecule type" value="Genomic_DNA"/>
</dbReference>
<gene>
    <name evidence="5" type="ORF">AVL57_13035</name>
</gene>
<accession>A0ABM5YJX8</accession>
<dbReference type="Gene3D" id="2.160.20.10">
    <property type="entry name" value="Single-stranded right-handed beta-helix, Pectin lyase-like"/>
    <property type="match status" value="1"/>
</dbReference>
<evidence type="ECO:0000256" key="2">
    <source>
        <dbReference type="ARBA" id="ARBA00022801"/>
    </source>
</evidence>
<evidence type="ECO:0000313" key="6">
    <source>
        <dbReference type="Proteomes" id="UP000056750"/>
    </source>
</evidence>
<evidence type="ECO:0000256" key="3">
    <source>
        <dbReference type="ARBA" id="ARBA00023085"/>
    </source>
</evidence>
<dbReference type="Proteomes" id="UP000056750">
    <property type="component" value="Chromosome"/>
</dbReference>
<dbReference type="InterPro" id="IPR012334">
    <property type="entry name" value="Pectin_lyas_fold"/>
</dbReference>
<evidence type="ECO:0000313" key="5">
    <source>
        <dbReference type="EMBL" id="AMJ74804.1"/>
    </source>
</evidence>
<dbReference type="InterPro" id="IPR011050">
    <property type="entry name" value="Pectin_lyase_fold/virulence"/>
</dbReference>
<keyword evidence="6" id="KW-1185">Reference proteome</keyword>
<dbReference type="SUPFAM" id="SSF51126">
    <property type="entry name" value="Pectin lyase-like"/>
    <property type="match status" value="1"/>
</dbReference>
<reference evidence="5 6" key="1">
    <citation type="submission" date="2015-12" db="EMBL/GenBank/DDBJ databases">
        <title>Intraspecies pangenome expansion in the marine bacterium Alteromonas.</title>
        <authorList>
            <person name="Lopez-Perez M."/>
            <person name="Rodriguez-Valera F."/>
        </authorList>
    </citation>
    <scope>NUCLEOTIDE SEQUENCE [LARGE SCALE GENOMIC DNA]</scope>
    <source>
        <strain evidence="5 6">LMG 21861</strain>
    </source>
</reference>
<comment type="similarity">
    <text evidence="1">Belongs to the pectinesterase family.</text>
</comment>